<dbReference type="InterPro" id="IPR006442">
    <property type="entry name" value="Antitoxin_Phd/YefM"/>
</dbReference>
<dbReference type="SUPFAM" id="SSF143120">
    <property type="entry name" value="YefM-like"/>
    <property type="match status" value="1"/>
</dbReference>
<dbReference type="AlphaFoldDB" id="A0A7G6YE68"/>
<dbReference type="Gene3D" id="3.40.1620.10">
    <property type="entry name" value="YefM-like domain"/>
    <property type="match status" value="1"/>
</dbReference>
<gene>
    <name evidence="3" type="ORF">F1C12_17785</name>
</gene>
<dbReference type="EMBL" id="CP043641">
    <property type="protein sequence ID" value="QNE36783.1"/>
    <property type="molecule type" value="Genomic_DNA"/>
</dbReference>
<comment type="function">
    <text evidence="2">Antitoxin component of a type II toxin-antitoxin (TA) system.</text>
</comment>
<dbReference type="NCBIfam" id="TIGR01552">
    <property type="entry name" value="phd_fam"/>
    <property type="match status" value="1"/>
</dbReference>
<dbReference type="Proteomes" id="UP000515511">
    <property type="component" value="Chromosome"/>
</dbReference>
<name>A0A7G6YE68_9MICO</name>
<dbReference type="PANTHER" id="PTHR33713:SF10">
    <property type="entry name" value="ANTITOXIN YAFN"/>
    <property type="match status" value="1"/>
</dbReference>
<dbReference type="PANTHER" id="PTHR33713">
    <property type="entry name" value="ANTITOXIN YAFN-RELATED"/>
    <property type="match status" value="1"/>
</dbReference>
<sequence length="89" mass="9883">MTAVLPLSEAKQHLGALVDRAHLQHELVSLSKRGRRVAVLVDADDYDRMVERLEELDDAQAAIAARRELEETAAEPIPWEDVKAELGLA</sequence>
<reference evidence="4" key="1">
    <citation type="submission" date="2019-09" db="EMBL/GenBank/DDBJ databases">
        <title>Antimicrobial potential of Antarctic Bacteria.</title>
        <authorList>
            <person name="Benaud N."/>
            <person name="Edwards R.J."/>
            <person name="Ferrari B.C."/>
        </authorList>
    </citation>
    <scope>NUCLEOTIDE SEQUENCE [LARGE SCALE GENOMIC DNA]</scope>
    <source>
        <strain evidence="4">INR9</strain>
    </source>
</reference>
<dbReference type="InterPro" id="IPR051405">
    <property type="entry name" value="phD/YefM_antitoxin"/>
</dbReference>
<dbReference type="KEGG" id="lse:F1C12_17785"/>
<dbReference type="InterPro" id="IPR036165">
    <property type="entry name" value="YefM-like_sf"/>
</dbReference>
<comment type="similarity">
    <text evidence="1 2">Belongs to the phD/YefM antitoxin family.</text>
</comment>
<protein>
    <recommendedName>
        <fullName evidence="2">Antitoxin</fullName>
    </recommendedName>
</protein>
<dbReference type="Pfam" id="PF02604">
    <property type="entry name" value="PhdYeFM_antitox"/>
    <property type="match status" value="1"/>
</dbReference>
<dbReference type="RefSeq" id="WP_185276222.1">
    <property type="nucleotide sequence ID" value="NZ_CP043641.1"/>
</dbReference>
<organism evidence="3 4">
    <name type="scientific">Leifsonia shinshuensis</name>
    <dbReference type="NCBI Taxonomy" id="150026"/>
    <lineage>
        <taxon>Bacteria</taxon>
        <taxon>Bacillati</taxon>
        <taxon>Actinomycetota</taxon>
        <taxon>Actinomycetes</taxon>
        <taxon>Micrococcales</taxon>
        <taxon>Microbacteriaceae</taxon>
        <taxon>Leifsonia</taxon>
    </lineage>
</organism>
<evidence type="ECO:0000313" key="3">
    <source>
        <dbReference type="EMBL" id="QNE36783.1"/>
    </source>
</evidence>
<evidence type="ECO:0000256" key="1">
    <source>
        <dbReference type="ARBA" id="ARBA00009981"/>
    </source>
</evidence>
<evidence type="ECO:0000313" key="4">
    <source>
        <dbReference type="Proteomes" id="UP000515511"/>
    </source>
</evidence>
<proteinExistence type="inferred from homology"/>
<accession>A0A7G6YE68</accession>
<evidence type="ECO:0000256" key="2">
    <source>
        <dbReference type="RuleBase" id="RU362080"/>
    </source>
</evidence>